<reference evidence="1" key="1">
    <citation type="submission" date="2024-05" db="EMBL/GenBank/DDBJ databases">
        <authorList>
            <person name="Yang L."/>
            <person name="Pan L."/>
        </authorList>
    </citation>
    <scope>NUCLEOTIDE SEQUENCE</scope>
    <source>
        <strain evidence="1">FCG-7</strain>
    </source>
</reference>
<dbReference type="KEGG" id="cmav:ABHF33_16660"/>
<evidence type="ECO:0000313" key="1">
    <source>
        <dbReference type="EMBL" id="XBM00661.1"/>
    </source>
</evidence>
<gene>
    <name evidence="1" type="ORF">ABHF33_16660</name>
</gene>
<dbReference type="AlphaFoldDB" id="A0AAU7FA23"/>
<dbReference type="RefSeq" id="WP_348945003.1">
    <property type="nucleotide sequence ID" value="NZ_CP157355.1"/>
</dbReference>
<proteinExistence type="predicted"/>
<accession>A0AAU7FA23</accession>
<name>A0AAU7FA23_9NEIS</name>
<sequence length="255" mass="29044">MFKKIRILVLVLILAWVALDAMRTENKAQAWESSQYIYLHPVFAGLDEDTMQYIKTQNTEQWQDIEQFFKREGESYGLKLGSPVRVFWGEPIKVAPPQLAAGGSMFNIMLWSLQLRWWAWRHTPNSRVKPDARIYMLYHPAENGVALPHSVGIAKARLGLAHLFASEKMHGSNQVVVTHELLHIYGANDHYDPANNQPLFPQGFAEPDLEPRFPQRLAEIMAGRIPLDESKAEMPKSLRDVLMGAETAKAIGWVN</sequence>
<organism evidence="1">
    <name type="scientific">Chitinibacter mangrovi</name>
    <dbReference type="NCBI Taxonomy" id="3153927"/>
    <lineage>
        <taxon>Bacteria</taxon>
        <taxon>Pseudomonadati</taxon>
        <taxon>Pseudomonadota</taxon>
        <taxon>Betaproteobacteria</taxon>
        <taxon>Neisseriales</taxon>
        <taxon>Chitinibacteraceae</taxon>
        <taxon>Chitinibacter</taxon>
    </lineage>
</organism>
<dbReference type="EMBL" id="CP157355">
    <property type="protein sequence ID" value="XBM00661.1"/>
    <property type="molecule type" value="Genomic_DNA"/>
</dbReference>
<protein>
    <submittedName>
        <fullName evidence="1">Uncharacterized protein</fullName>
    </submittedName>
</protein>